<evidence type="ECO:0000256" key="2">
    <source>
        <dbReference type="ARBA" id="ARBA00022729"/>
    </source>
</evidence>
<dbReference type="PANTHER" id="PTHR43817:SF1">
    <property type="entry name" value="HYDROLASE, FAMILY 43, PUTATIVE (AFU_ORTHOLOGUE AFUA_3G01660)-RELATED"/>
    <property type="match status" value="1"/>
</dbReference>
<dbReference type="Pfam" id="PF04616">
    <property type="entry name" value="Glyco_hydro_43"/>
    <property type="match status" value="1"/>
</dbReference>
<protein>
    <submittedName>
        <fullName evidence="7">GH43 family beta-xylosidase</fullName>
    </submittedName>
</protein>
<reference evidence="7 8" key="1">
    <citation type="submission" date="2020-03" db="EMBL/GenBank/DDBJ databases">
        <title>Genomic Encyclopedia of Type Strains, Phase IV (KMG-IV): sequencing the most valuable type-strain genomes for metagenomic binning, comparative biology and taxonomic classification.</title>
        <authorList>
            <person name="Goeker M."/>
        </authorList>
    </citation>
    <scope>NUCLEOTIDE SEQUENCE [LARGE SCALE GENOMIC DNA]</scope>
    <source>
        <strain evidence="7 8">DSM 102865</strain>
    </source>
</reference>
<keyword evidence="2 6" id="KW-0732">Signal</keyword>
<dbReference type="CDD" id="cd18820">
    <property type="entry name" value="GH43_LbAraf43-like"/>
    <property type="match status" value="1"/>
</dbReference>
<evidence type="ECO:0000313" key="8">
    <source>
        <dbReference type="Proteomes" id="UP001179181"/>
    </source>
</evidence>
<feature type="chain" id="PRO_5046049963" evidence="6">
    <location>
        <begin position="24"/>
        <end position="357"/>
    </location>
</feature>
<feature type="signal peptide" evidence="6">
    <location>
        <begin position="1"/>
        <end position="23"/>
    </location>
</feature>
<accession>A0ABX0UGJ4</accession>
<dbReference type="PIRSF" id="PIRSF025414">
    <property type="entry name" value="Alpha-L-arabinofuranosidase"/>
    <property type="match status" value="1"/>
</dbReference>
<evidence type="ECO:0000256" key="1">
    <source>
        <dbReference type="ARBA" id="ARBA00009865"/>
    </source>
</evidence>
<gene>
    <name evidence="7" type="ORF">FHS68_001285</name>
</gene>
<dbReference type="InterPro" id="IPR006710">
    <property type="entry name" value="Glyco_hydro_43"/>
</dbReference>
<dbReference type="RefSeq" id="WP_167268233.1">
    <property type="nucleotide sequence ID" value="NZ_JAASQJ010000001.1"/>
</dbReference>
<dbReference type="SUPFAM" id="SSF75005">
    <property type="entry name" value="Arabinanase/levansucrase/invertase"/>
    <property type="match status" value="1"/>
</dbReference>
<dbReference type="PANTHER" id="PTHR43817">
    <property type="entry name" value="GLYCOSYL HYDROLASE"/>
    <property type="match status" value="1"/>
</dbReference>
<name>A0ABX0UGJ4_9BACT</name>
<dbReference type="PROSITE" id="PS51257">
    <property type="entry name" value="PROKAR_LIPOPROTEIN"/>
    <property type="match status" value="1"/>
</dbReference>
<keyword evidence="8" id="KW-1185">Reference proteome</keyword>
<comment type="caution">
    <text evidence="7">The sequence shown here is derived from an EMBL/GenBank/DDBJ whole genome shotgun (WGS) entry which is preliminary data.</text>
</comment>
<sequence length="357" mass="39676">MMRYKTFYKPVILWCVSMTLISASCKKESQAPKPGEQQATTFTNPLLNAAPDPFVFQKDTTYYYLHTIGNRIQIWKTNKMSRLKDVAPITVFTPPASGGNSRDIWAPELFFLDGKWYIYYTGTDGNDREHRMWVLENASADPTQGTWTDKGKLITQPADLWSIDATVFQRDSSLFLIWSGRPFASGATDLTQNLYISRMTNPFTLTGPTVLISSPQYDWEKRGFAVNEGPEILRNAAGQEFLVFSGSYCGDDRYSLGIISLKAASDPLDIRSWTKAPAPIFTGLASANAFGAGHNGFFKSRDGKEDWIIYHANSAAGEGCDDSRNARMQKFTWTADGLPNFGEPVATGQAIKVPSGE</sequence>
<dbReference type="InterPro" id="IPR023296">
    <property type="entry name" value="Glyco_hydro_beta-prop_sf"/>
</dbReference>
<dbReference type="Gene3D" id="2.115.10.20">
    <property type="entry name" value="Glycosyl hydrolase domain, family 43"/>
    <property type="match status" value="1"/>
</dbReference>
<evidence type="ECO:0000256" key="6">
    <source>
        <dbReference type="SAM" id="SignalP"/>
    </source>
</evidence>
<evidence type="ECO:0000256" key="3">
    <source>
        <dbReference type="ARBA" id="ARBA00022801"/>
    </source>
</evidence>
<comment type="similarity">
    <text evidence="1 5">Belongs to the glycosyl hydrolase 43 family.</text>
</comment>
<keyword evidence="3 5" id="KW-0378">Hydrolase</keyword>
<dbReference type="Proteomes" id="UP001179181">
    <property type="component" value="Unassembled WGS sequence"/>
</dbReference>
<dbReference type="InterPro" id="IPR016828">
    <property type="entry name" value="Alpha-L-arabinofuranosidase"/>
</dbReference>
<dbReference type="EMBL" id="JAASQJ010000001">
    <property type="protein sequence ID" value="NIJ52129.1"/>
    <property type="molecule type" value="Genomic_DNA"/>
</dbReference>
<proteinExistence type="inferred from homology"/>
<organism evidence="7 8">
    <name type="scientific">Dyadobacter arcticus</name>
    <dbReference type="NCBI Taxonomy" id="1078754"/>
    <lineage>
        <taxon>Bacteria</taxon>
        <taxon>Pseudomonadati</taxon>
        <taxon>Bacteroidota</taxon>
        <taxon>Cytophagia</taxon>
        <taxon>Cytophagales</taxon>
        <taxon>Spirosomataceae</taxon>
        <taxon>Dyadobacter</taxon>
    </lineage>
</organism>
<evidence type="ECO:0000256" key="5">
    <source>
        <dbReference type="RuleBase" id="RU361187"/>
    </source>
</evidence>
<evidence type="ECO:0000313" key="7">
    <source>
        <dbReference type="EMBL" id="NIJ52129.1"/>
    </source>
</evidence>
<keyword evidence="4 5" id="KW-0326">Glycosidase</keyword>
<evidence type="ECO:0000256" key="4">
    <source>
        <dbReference type="ARBA" id="ARBA00023295"/>
    </source>
</evidence>